<name>A0A0N4T8R8_BRUPA</name>
<feature type="region of interest" description="Disordered" evidence="1">
    <location>
        <begin position="1"/>
        <end position="45"/>
    </location>
</feature>
<feature type="region of interest" description="Disordered" evidence="1">
    <location>
        <begin position="159"/>
        <end position="237"/>
    </location>
</feature>
<organism evidence="4">
    <name type="scientific">Brugia pahangi</name>
    <name type="common">Filarial nematode worm</name>
    <dbReference type="NCBI Taxonomy" id="6280"/>
    <lineage>
        <taxon>Eukaryota</taxon>
        <taxon>Metazoa</taxon>
        <taxon>Ecdysozoa</taxon>
        <taxon>Nematoda</taxon>
        <taxon>Chromadorea</taxon>
        <taxon>Rhabditida</taxon>
        <taxon>Spirurina</taxon>
        <taxon>Spiruromorpha</taxon>
        <taxon>Filarioidea</taxon>
        <taxon>Onchocercidae</taxon>
        <taxon>Brugia</taxon>
    </lineage>
</organism>
<dbReference type="Proteomes" id="UP000278627">
    <property type="component" value="Unassembled WGS sequence"/>
</dbReference>
<evidence type="ECO:0000313" key="4">
    <source>
        <dbReference type="WBParaSite" id="BPAG_0000460501-mRNA-1"/>
    </source>
</evidence>
<feature type="compositionally biased region" description="Polar residues" evidence="1">
    <location>
        <begin position="1"/>
        <end position="10"/>
    </location>
</feature>
<feature type="compositionally biased region" description="Polar residues" evidence="1">
    <location>
        <begin position="159"/>
        <end position="185"/>
    </location>
</feature>
<keyword evidence="3" id="KW-1185">Reference proteome</keyword>
<dbReference type="AlphaFoldDB" id="A0A0N4T8R8"/>
<evidence type="ECO:0000313" key="2">
    <source>
        <dbReference type="EMBL" id="VDN85755.1"/>
    </source>
</evidence>
<gene>
    <name evidence="2" type="ORF">BPAG_LOCUS4569</name>
</gene>
<reference evidence="2 3" key="2">
    <citation type="submission" date="2018-11" db="EMBL/GenBank/DDBJ databases">
        <authorList>
            <consortium name="Pathogen Informatics"/>
        </authorList>
    </citation>
    <scope>NUCLEOTIDE SEQUENCE [LARGE SCALE GENOMIC DNA]</scope>
</reference>
<evidence type="ECO:0000313" key="3">
    <source>
        <dbReference type="Proteomes" id="UP000278627"/>
    </source>
</evidence>
<dbReference type="WBParaSite" id="BPAG_0000460501-mRNA-1">
    <property type="protein sequence ID" value="BPAG_0000460501-mRNA-1"/>
    <property type="gene ID" value="BPAG_0000460501"/>
</dbReference>
<feature type="compositionally biased region" description="Polar residues" evidence="1">
    <location>
        <begin position="194"/>
        <end position="206"/>
    </location>
</feature>
<feature type="region of interest" description="Disordered" evidence="1">
    <location>
        <begin position="57"/>
        <end position="77"/>
    </location>
</feature>
<sequence>ENAASSTTNSEEFEDAQDELRPLPERSTLIVGTGRGSNHPSRRDDLSIESAVSDTVISNTTQSGNNPTSPISSSSKDGVIADRRYRLDALRNRMTNEFGSGHNLLNIGGGSCYTDDDAGSVSESASLASWGRNLLIQAPYTKMKLVYPADTISTKAFSSHQNLSSGTDSFSQNANSDNSNGSPNAESAPPPCSPTSSLTKIPSDNISFGVKLPPPSSIPPPLPPRKPCGRLPNALSPQQVDSLIGKRISPTKEVDEAKIDTANLSLHTYVY</sequence>
<accession>A0A0N4T8R8</accession>
<reference evidence="4" key="1">
    <citation type="submission" date="2017-02" db="UniProtKB">
        <authorList>
            <consortium name="WormBaseParasite"/>
        </authorList>
    </citation>
    <scope>IDENTIFICATION</scope>
</reference>
<dbReference type="EMBL" id="UZAD01002361">
    <property type="protein sequence ID" value="VDN85755.1"/>
    <property type="molecule type" value="Genomic_DNA"/>
</dbReference>
<feature type="compositionally biased region" description="Pro residues" evidence="1">
    <location>
        <begin position="212"/>
        <end position="226"/>
    </location>
</feature>
<evidence type="ECO:0000256" key="1">
    <source>
        <dbReference type="SAM" id="MobiDB-lite"/>
    </source>
</evidence>
<proteinExistence type="predicted"/>
<feature type="compositionally biased region" description="Polar residues" evidence="1">
    <location>
        <begin position="57"/>
        <end position="76"/>
    </location>
</feature>
<protein>
    <submittedName>
        <fullName evidence="4">WH2 domain-containing protein</fullName>
    </submittedName>
</protein>